<reference evidence="3" key="1">
    <citation type="journal article" date="2014" name="Int. J. Syst. Evol. Microbiol.">
        <title>Complete genome sequence of Corynebacterium casei LMG S-19264T (=DSM 44701T), isolated from a smear-ripened cheese.</title>
        <authorList>
            <consortium name="US DOE Joint Genome Institute (JGI-PGF)"/>
            <person name="Walter F."/>
            <person name="Albersmeier A."/>
            <person name="Kalinowski J."/>
            <person name="Ruckert C."/>
        </authorList>
    </citation>
    <scope>NUCLEOTIDE SEQUENCE</scope>
    <source>
        <strain evidence="3">JCM 3090</strain>
    </source>
</reference>
<dbReference type="GO" id="GO:0030151">
    <property type="term" value="F:molybdenum ion binding"/>
    <property type="evidence" value="ECO:0007669"/>
    <property type="project" value="InterPro"/>
</dbReference>
<evidence type="ECO:0000259" key="2">
    <source>
        <dbReference type="PROSITE" id="PS51340"/>
    </source>
</evidence>
<dbReference type="SUPFAM" id="SSF141673">
    <property type="entry name" value="MOSC N-terminal domain-like"/>
    <property type="match status" value="1"/>
</dbReference>
<keyword evidence="1" id="KW-0812">Transmembrane</keyword>
<dbReference type="InterPro" id="IPR005302">
    <property type="entry name" value="MoCF_Sase_C"/>
</dbReference>
<keyword evidence="1" id="KW-0472">Membrane</keyword>
<feature type="domain" description="MOSC" evidence="2">
    <location>
        <begin position="151"/>
        <end position="308"/>
    </location>
</feature>
<dbReference type="Proteomes" id="UP000649739">
    <property type="component" value="Unassembled WGS sequence"/>
</dbReference>
<dbReference type="Pfam" id="PF03476">
    <property type="entry name" value="MOSC_N"/>
    <property type="match status" value="1"/>
</dbReference>
<proteinExistence type="predicted"/>
<keyword evidence="1" id="KW-1133">Transmembrane helix</keyword>
<name>A0A8J3BII1_9ACTN</name>
<comment type="caution">
    <text evidence="3">The sequence shown here is derived from an EMBL/GenBank/DDBJ whole genome shotgun (WGS) entry which is preliminary data.</text>
</comment>
<reference evidence="3" key="2">
    <citation type="submission" date="2020-09" db="EMBL/GenBank/DDBJ databases">
        <authorList>
            <person name="Sun Q."/>
            <person name="Ohkuma M."/>
        </authorList>
    </citation>
    <scope>NUCLEOTIDE SEQUENCE</scope>
    <source>
        <strain evidence="3">JCM 3090</strain>
    </source>
</reference>
<dbReference type="InterPro" id="IPR005303">
    <property type="entry name" value="MOCOS_middle"/>
</dbReference>
<keyword evidence="4" id="KW-1185">Reference proteome</keyword>
<dbReference type="Pfam" id="PF03473">
    <property type="entry name" value="MOSC"/>
    <property type="match status" value="1"/>
</dbReference>
<accession>A0A8J3BII1</accession>
<dbReference type="PROSITE" id="PS51340">
    <property type="entry name" value="MOSC"/>
    <property type="match status" value="1"/>
</dbReference>
<evidence type="ECO:0000256" key="1">
    <source>
        <dbReference type="SAM" id="Phobius"/>
    </source>
</evidence>
<sequence>MPPGSPLAGRRWCLSVAGFGATAACAVVGWGRVAGAWDDRRVRLAGIHTYPIKGGYRVEHARAEVEPWGLAGDRRWLITDPAGGFLSQRKDARLALVRPEPYPGGLVLRAPGHPDLRVPYPRVPADRAVTVWQSTVAATPAGPVADAWLGRVLGRPAHLSYGDDPTRREMTTAGARPGETVSFADSCPVTVANLASLAALHEWLAEDGHPPVPIHRFRPNLVVAGAPAWAEDEWPGRRVSVGPVLFRVAKPAARCVVVNTDQESGERSPAVLRTLAARRTVDGGVLFATHLIPERPGTVAVGDPITVT</sequence>
<dbReference type="SUPFAM" id="SSF50800">
    <property type="entry name" value="PK beta-barrel domain-like"/>
    <property type="match status" value="1"/>
</dbReference>
<dbReference type="GO" id="GO:0030170">
    <property type="term" value="F:pyridoxal phosphate binding"/>
    <property type="evidence" value="ECO:0007669"/>
    <property type="project" value="InterPro"/>
</dbReference>
<evidence type="ECO:0000313" key="4">
    <source>
        <dbReference type="Proteomes" id="UP000649739"/>
    </source>
</evidence>
<evidence type="ECO:0000313" key="3">
    <source>
        <dbReference type="EMBL" id="GGK06184.1"/>
    </source>
</evidence>
<dbReference type="EMBL" id="BMQB01000010">
    <property type="protein sequence ID" value="GGK06184.1"/>
    <property type="molecule type" value="Genomic_DNA"/>
</dbReference>
<gene>
    <name evidence="3" type="ORF">GCM10010123_40070</name>
</gene>
<organism evidence="3 4">
    <name type="scientific">Pilimelia anulata</name>
    <dbReference type="NCBI Taxonomy" id="53371"/>
    <lineage>
        <taxon>Bacteria</taxon>
        <taxon>Bacillati</taxon>
        <taxon>Actinomycetota</taxon>
        <taxon>Actinomycetes</taxon>
        <taxon>Micromonosporales</taxon>
        <taxon>Micromonosporaceae</taxon>
        <taxon>Pilimelia</taxon>
    </lineage>
</organism>
<dbReference type="GO" id="GO:0003824">
    <property type="term" value="F:catalytic activity"/>
    <property type="evidence" value="ECO:0007669"/>
    <property type="project" value="InterPro"/>
</dbReference>
<dbReference type="AlphaFoldDB" id="A0A8J3BII1"/>
<feature type="transmembrane region" description="Helical" evidence="1">
    <location>
        <begin position="12"/>
        <end position="31"/>
    </location>
</feature>
<dbReference type="InterPro" id="IPR011037">
    <property type="entry name" value="Pyrv_Knase-like_insert_dom_sf"/>
</dbReference>
<protein>
    <submittedName>
        <fullName evidence="3">Molybdenum cofactor biosysynthesis protein</fullName>
    </submittedName>
</protein>